<dbReference type="GO" id="GO:0022857">
    <property type="term" value="F:transmembrane transporter activity"/>
    <property type="evidence" value="ECO:0007669"/>
    <property type="project" value="InterPro"/>
</dbReference>
<keyword evidence="5 6" id="KW-0472">Membrane</keyword>
<dbReference type="Gene3D" id="1.20.1250.20">
    <property type="entry name" value="MFS general substrate transporter like domains"/>
    <property type="match status" value="1"/>
</dbReference>
<evidence type="ECO:0000313" key="7">
    <source>
        <dbReference type="EMBL" id="CDS00882.1"/>
    </source>
</evidence>
<evidence type="ECO:0000256" key="4">
    <source>
        <dbReference type="ARBA" id="ARBA00022989"/>
    </source>
</evidence>
<keyword evidence="2" id="KW-0813">Transport</keyword>
<reference evidence="8" key="1">
    <citation type="submission" date="2014-06" db="EMBL/GenBank/DDBJ databases">
        <authorList>
            <person name="Berkman P.J."/>
        </authorList>
    </citation>
    <scope>NUCLEOTIDE SEQUENCE [LARGE SCALE GENOMIC DNA]</scope>
</reference>
<evidence type="ECO:0000256" key="5">
    <source>
        <dbReference type="ARBA" id="ARBA00023136"/>
    </source>
</evidence>
<accession>A0A0F7S1S5</accession>
<feature type="transmembrane region" description="Helical" evidence="6">
    <location>
        <begin position="73"/>
        <end position="94"/>
    </location>
</feature>
<dbReference type="GO" id="GO:0016020">
    <property type="term" value="C:membrane"/>
    <property type="evidence" value="ECO:0007669"/>
    <property type="project" value="UniProtKB-SubCell"/>
</dbReference>
<evidence type="ECO:0000313" key="8">
    <source>
        <dbReference type="Proteomes" id="UP000242770"/>
    </source>
</evidence>
<dbReference type="AlphaFoldDB" id="A0A0F7S1S5"/>
<feature type="transmembrane region" description="Helical" evidence="6">
    <location>
        <begin position="14"/>
        <end position="32"/>
    </location>
</feature>
<evidence type="ECO:0000256" key="1">
    <source>
        <dbReference type="ARBA" id="ARBA00004141"/>
    </source>
</evidence>
<evidence type="ECO:0008006" key="9">
    <source>
        <dbReference type="Google" id="ProtNLM"/>
    </source>
</evidence>
<dbReference type="STRING" id="49012.A0A0F7S1S5"/>
<evidence type="ECO:0000256" key="3">
    <source>
        <dbReference type="ARBA" id="ARBA00022692"/>
    </source>
</evidence>
<gene>
    <name evidence="7" type="primary">SSCI53620.1</name>
</gene>
<proteinExistence type="predicted"/>
<keyword evidence="3 6" id="KW-0812">Transmembrane</keyword>
<protein>
    <recommendedName>
        <fullName evidence="9">Major facilitator superfamily (MFS) profile domain-containing protein</fullName>
    </recommendedName>
</protein>
<feature type="transmembrane region" description="Helical" evidence="6">
    <location>
        <begin position="44"/>
        <end position="61"/>
    </location>
</feature>
<sequence>MGIRTDLKLKSQEYSWLFTCLYLAILCTEGIQNYLVQRLPINRWLGFCVFAWGLSCCFVALCHNFTGILILRIMLGCFECVCQPAFVALSAIWYKKDEQARTITLWY</sequence>
<dbReference type="InterPro" id="IPR036259">
    <property type="entry name" value="MFS_trans_sf"/>
</dbReference>
<evidence type="ECO:0000256" key="6">
    <source>
        <dbReference type="SAM" id="Phobius"/>
    </source>
</evidence>
<organism evidence="7 8">
    <name type="scientific">Sporisorium scitamineum</name>
    <dbReference type="NCBI Taxonomy" id="49012"/>
    <lineage>
        <taxon>Eukaryota</taxon>
        <taxon>Fungi</taxon>
        <taxon>Dikarya</taxon>
        <taxon>Basidiomycota</taxon>
        <taxon>Ustilaginomycotina</taxon>
        <taxon>Ustilaginomycetes</taxon>
        <taxon>Ustilaginales</taxon>
        <taxon>Ustilaginaceae</taxon>
        <taxon>Sporisorium</taxon>
    </lineage>
</organism>
<comment type="subcellular location">
    <subcellularLocation>
        <location evidence="1">Membrane</location>
        <topology evidence="1">Multi-pass membrane protein</topology>
    </subcellularLocation>
</comment>
<dbReference type="PANTHER" id="PTHR43791">
    <property type="entry name" value="PERMEASE-RELATED"/>
    <property type="match status" value="1"/>
</dbReference>
<feature type="non-terminal residue" evidence="7">
    <location>
        <position position="107"/>
    </location>
</feature>
<dbReference type="Proteomes" id="UP000242770">
    <property type="component" value="Unassembled WGS sequence"/>
</dbReference>
<dbReference type="SUPFAM" id="SSF103473">
    <property type="entry name" value="MFS general substrate transporter"/>
    <property type="match status" value="1"/>
</dbReference>
<dbReference type="EMBL" id="CCFA01003197">
    <property type="protein sequence ID" value="CDS00882.1"/>
    <property type="molecule type" value="Genomic_DNA"/>
</dbReference>
<dbReference type="PANTHER" id="PTHR43791:SF63">
    <property type="entry name" value="HIGH AFFINITY CYSTEINE TRANSPORTER"/>
    <property type="match status" value="1"/>
</dbReference>
<dbReference type="Pfam" id="PF07690">
    <property type="entry name" value="MFS_1"/>
    <property type="match status" value="1"/>
</dbReference>
<keyword evidence="4 6" id="KW-1133">Transmembrane helix</keyword>
<keyword evidence="8" id="KW-1185">Reference proteome</keyword>
<dbReference type="InterPro" id="IPR011701">
    <property type="entry name" value="MFS"/>
</dbReference>
<evidence type="ECO:0000256" key="2">
    <source>
        <dbReference type="ARBA" id="ARBA00022448"/>
    </source>
</evidence>
<name>A0A0F7S1S5_9BASI</name>